<dbReference type="PANTHER" id="PTHR46268:SF6">
    <property type="entry name" value="UNIVERSAL STRESS PROTEIN UP12"/>
    <property type="match status" value="1"/>
</dbReference>
<dbReference type="PRINTS" id="PR01438">
    <property type="entry name" value="UNVRSLSTRESS"/>
</dbReference>
<dbReference type="PATRIC" id="fig|81857.3.peg.1577"/>
<accession>A0A0R2FTP9</accession>
<evidence type="ECO:0000313" key="6">
    <source>
        <dbReference type="Proteomes" id="UP000051751"/>
    </source>
</evidence>
<dbReference type="InterPro" id="IPR006015">
    <property type="entry name" value="Universal_stress_UspA"/>
</dbReference>
<dbReference type="Pfam" id="PF00582">
    <property type="entry name" value="Usp"/>
    <property type="match status" value="1"/>
</dbReference>
<organism evidence="3 6">
    <name type="scientific">Lactobacillus selangorensis</name>
    <dbReference type="NCBI Taxonomy" id="81857"/>
    <lineage>
        <taxon>Bacteria</taxon>
        <taxon>Bacillati</taxon>
        <taxon>Bacillota</taxon>
        <taxon>Bacilli</taxon>
        <taxon>Lactobacillales</taxon>
        <taxon>Lactobacillaceae</taxon>
        <taxon>Lactobacillus</taxon>
    </lineage>
</organism>
<dbReference type="Proteomes" id="UP000051645">
    <property type="component" value="Unassembled WGS sequence"/>
</dbReference>
<protein>
    <submittedName>
        <fullName evidence="3">Universal stress protein UspA-like nucleotide-binding protein</fullName>
    </submittedName>
</protein>
<dbReference type="PANTHER" id="PTHR46268">
    <property type="entry name" value="STRESS RESPONSE PROTEIN NHAX"/>
    <property type="match status" value="1"/>
</dbReference>
<sequence>MKPYFEKILVGVDDSEDAIKAFKYAIHRAIRDDVELIICSVLEDDTLNVYQALDKDYVHGKRDALDKHIREYQQQALDAGVKNVRVFVAEGDAGETIVKTVIPQVHPDLLVIGSKAKKNGLPQRLGSQAAYMVKNTPISVMVVRK</sequence>
<reference evidence="5 6" key="1">
    <citation type="journal article" date="2015" name="Genome Announc.">
        <title>Expanding the biotechnology potential of lactobacilli through comparative genomics of 213 strains and associated genera.</title>
        <authorList>
            <person name="Sun Z."/>
            <person name="Harris H.M."/>
            <person name="McCann A."/>
            <person name="Guo C."/>
            <person name="Argimon S."/>
            <person name="Zhang W."/>
            <person name="Yang X."/>
            <person name="Jeffery I.B."/>
            <person name="Cooney J.C."/>
            <person name="Kagawa T.F."/>
            <person name="Liu W."/>
            <person name="Song Y."/>
            <person name="Salvetti E."/>
            <person name="Wrobel A."/>
            <person name="Rasinkangas P."/>
            <person name="Parkhill J."/>
            <person name="Rea M.C."/>
            <person name="O'Sullivan O."/>
            <person name="Ritari J."/>
            <person name="Douillard F.P."/>
            <person name="Paul Ross R."/>
            <person name="Yang R."/>
            <person name="Briner A.E."/>
            <person name="Felis G.E."/>
            <person name="de Vos W.M."/>
            <person name="Barrangou R."/>
            <person name="Klaenhammer T.R."/>
            <person name="Caufield P.W."/>
            <person name="Cui Y."/>
            <person name="Zhang H."/>
            <person name="O'Toole P.W."/>
        </authorList>
    </citation>
    <scope>NUCLEOTIDE SEQUENCE [LARGE SCALE GENOMIC DNA]</scope>
    <source>
        <strain evidence="3 6">ATCC BAA-66</strain>
        <strain evidence="4 5">DSM 13344</strain>
    </source>
</reference>
<dbReference type="Proteomes" id="UP000051751">
    <property type="component" value="Unassembled WGS sequence"/>
</dbReference>
<dbReference type="InterPro" id="IPR014729">
    <property type="entry name" value="Rossmann-like_a/b/a_fold"/>
</dbReference>
<evidence type="ECO:0000313" key="3">
    <source>
        <dbReference type="EMBL" id="KRN28116.1"/>
    </source>
</evidence>
<evidence type="ECO:0000313" key="5">
    <source>
        <dbReference type="Proteomes" id="UP000051645"/>
    </source>
</evidence>
<gene>
    <name evidence="3" type="ORF">IV38_GL001566</name>
    <name evidence="4" type="ORF">IV40_GL001649</name>
</gene>
<dbReference type="RefSeq" id="WP_057770191.1">
    <property type="nucleotide sequence ID" value="NZ_JQAT01000004.1"/>
</dbReference>
<dbReference type="Gene3D" id="3.40.50.620">
    <property type="entry name" value="HUPs"/>
    <property type="match status" value="1"/>
</dbReference>
<name>A0A0R2FTP9_9LACO</name>
<dbReference type="AlphaFoldDB" id="A0A0R2FTP9"/>
<dbReference type="CDD" id="cd00293">
    <property type="entry name" value="USP-like"/>
    <property type="match status" value="1"/>
</dbReference>
<dbReference type="InterPro" id="IPR006016">
    <property type="entry name" value="UspA"/>
</dbReference>
<dbReference type="EMBL" id="JQAT01000004">
    <property type="protein sequence ID" value="KRN28116.1"/>
    <property type="molecule type" value="Genomic_DNA"/>
</dbReference>
<comment type="similarity">
    <text evidence="1">Belongs to the universal stress protein A family.</text>
</comment>
<dbReference type="SUPFAM" id="SSF52402">
    <property type="entry name" value="Adenine nucleotide alpha hydrolases-like"/>
    <property type="match status" value="1"/>
</dbReference>
<dbReference type="STRING" id="81857.IV38_GL001566"/>
<dbReference type="EMBL" id="JQAZ01000005">
    <property type="protein sequence ID" value="KRN31007.1"/>
    <property type="molecule type" value="Genomic_DNA"/>
</dbReference>
<evidence type="ECO:0000256" key="1">
    <source>
        <dbReference type="ARBA" id="ARBA00008791"/>
    </source>
</evidence>
<keyword evidence="5" id="KW-1185">Reference proteome</keyword>
<proteinExistence type="inferred from homology"/>
<dbReference type="OrthoDB" id="2243761at2"/>
<comment type="caution">
    <text evidence="3">The sequence shown here is derived from an EMBL/GenBank/DDBJ whole genome shotgun (WGS) entry which is preliminary data.</text>
</comment>
<evidence type="ECO:0000259" key="2">
    <source>
        <dbReference type="Pfam" id="PF00582"/>
    </source>
</evidence>
<feature type="domain" description="UspA" evidence="2">
    <location>
        <begin position="5"/>
        <end position="144"/>
    </location>
</feature>
<evidence type="ECO:0000313" key="4">
    <source>
        <dbReference type="EMBL" id="KRN31007.1"/>
    </source>
</evidence>